<keyword evidence="2" id="KW-1133">Transmembrane helix</keyword>
<proteinExistence type="predicted"/>
<feature type="transmembrane region" description="Helical" evidence="2">
    <location>
        <begin position="48"/>
        <end position="70"/>
    </location>
</feature>
<evidence type="ECO:0000256" key="1">
    <source>
        <dbReference type="ARBA" id="ARBA00022801"/>
    </source>
</evidence>
<dbReference type="EMBL" id="CP049933">
    <property type="protein sequence ID" value="QIM18787.1"/>
    <property type="molecule type" value="Genomic_DNA"/>
</dbReference>
<dbReference type="NCBIfam" id="NF033745">
    <property type="entry name" value="class_C_sortase"/>
    <property type="match status" value="1"/>
</dbReference>
<reference evidence="3 4" key="1">
    <citation type="submission" date="2020-03" db="EMBL/GenBank/DDBJ databases">
        <title>Leucobacter sp. nov., isolated from beetles.</title>
        <authorList>
            <person name="Hyun D.-W."/>
            <person name="Bae J.-W."/>
        </authorList>
    </citation>
    <scope>NUCLEOTIDE SEQUENCE [LARGE SCALE GENOMIC DNA]</scope>
    <source>
        <strain evidence="3 4">HDW9A</strain>
    </source>
</reference>
<organism evidence="3 4">
    <name type="scientific">Leucobacter coleopterorum</name>
    <dbReference type="NCBI Taxonomy" id="2714933"/>
    <lineage>
        <taxon>Bacteria</taxon>
        <taxon>Bacillati</taxon>
        <taxon>Actinomycetota</taxon>
        <taxon>Actinomycetes</taxon>
        <taxon>Micrococcales</taxon>
        <taxon>Microbacteriaceae</taxon>
        <taxon>Leucobacter</taxon>
    </lineage>
</organism>
<gene>
    <name evidence="3" type="ORF">G7066_09585</name>
</gene>
<dbReference type="Gene3D" id="2.40.260.10">
    <property type="entry name" value="Sortase"/>
    <property type="match status" value="1"/>
</dbReference>
<feature type="transmembrane region" description="Helical" evidence="2">
    <location>
        <begin position="290"/>
        <end position="312"/>
    </location>
</feature>
<dbReference type="RefSeq" id="WP_166330716.1">
    <property type="nucleotide sequence ID" value="NZ_CP049933.1"/>
</dbReference>
<dbReference type="InterPro" id="IPR023365">
    <property type="entry name" value="Sortase_dom-sf"/>
</dbReference>
<dbReference type="Pfam" id="PF04203">
    <property type="entry name" value="Sortase"/>
    <property type="match status" value="1"/>
</dbReference>
<keyword evidence="2" id="KW-0812">Transmembrane</keyword>
<keyword evidence="4" id="KW-1185">Reference proteome</keyword>
<evidence type="ECO:0000256" key="2">
    <source>
        <dbReference type="SAM" id="Phobius"/>
    </source>
</evidence>
<accession>A0ABX6K0L7</accession>
<evidence type="ECO:0000313" key="3">
    <source>
        <dbReference type="EMBL" id="QIM18787.1"/>
    </source>
</evidence>
<dbReference type="InterPro" id="IPR005754">
    <property type="entry name" value="Sortase"/>
</dbReference>
<dbReference type="SUPFAM" id="SSF63817">
    <property type="entry name" value="Sortase"/>
    <property type="match status" value="1"/>
</dbReference>
<keyword evidence="1" id="KW-0378">Hydrolase</keyword>
<keyword evidence="2" id="KW-0472">Membrane</keyword>
<protein>
    <submittedName>
        <fullName evidence="3">Class C sortase</fullName>
    </submittedName>
</protein>
<name>A0ABX6K0L7_9MICO</name>
<evidence type="ECO:0000313" key="4">
    <source>
        <dbReference type="Proteomes" id="UP000503441"/>
    </source>
</evidence>
<dbReference type="CDD" id="cd05827">
    <property type="entry name" value="Sortase_C"/>
    <property type="match status" value="1"/>
</dbReference>
<dbReference type="InterPro" id="IPR042002">
    <property type="entry name" value="Sortase_C"/>
</dbReference>
<sequence>MQGADVHTVVGLRISSAPTMVVQEEVKMNHAGGPRTARRAKTRRQQQIALMITAVVGAGVMLYPMTASWFTANAQSGVLAAYANKVQGLPEEEKSTILTAAENYNQSLPVGDLQDPYTTSQPEAGSAAVEDYFRQLNVPGTDSMAQLDMPSLRISLPIYHGTSARTLDRGVGHFLGSSLPVGGPGTHSVVTAHSGIPEAAMFTKLSEARLGDVFSVTAVGRKLYYKVDQILVVKPDDLSALRIVPGKDYLTLITCTPINVNSHRLLVRGERIAVPESAAENLSPRTTSPFPWWILVFVGVLAVVGVAIFVPNRLLRRLMSRRNCKTLKPPL</sequence>
<dbReference type="Proteomes" id="UP000503441">
    <property type="component" value="Chromosome"/>
</dbReference>
<dbReference type="NCBIfam" id="TIGR01076">
    <property type="entry name" value="sortase_fam"/>
    <property type="match status" value="1"/>
</dbReference>